<dbReference type="EMBL" id="CP019434">
    <property type="protein sequence ID" value="APZ42613.1"/>
    <property type="molecule type" value="Genomic_DNA"/>
</dbReference>
<dbReference type="KEGG" id="afy:BW247_05470"/>
<dbReference type="AlphaFoldDB" id="A0A1P8UFJ2"/>
<keyword evidence="3" id="KW-1185">Reference proteome</keyword>
<dbReference type="OrthoDB" id="5905663at2"/>
<organism evidence="2 3">
    <name type="scientific">Acidihalobacter ferrooxydans</name>
    <dbReference type="NCBI Taxonomy" id="1765967"/>
    <lineage>
        <taxon>Bacteria</taxon>
        <taxon>Pseudomonadati</taxon>
        <taxon>Pseudomonadota</taxon>
        <taxon>Gammaproteobacteria</taxon>
        <taxon>Chromatiales</taxon>
        <taxon>Ectothiorhodospiraceae</taxon>
        <taxon>Acidihalobacter</taxon>
    </lineage>
</organism>
<protein>
    <submittedName>
        <fullName evidence="2">Uncharacterized protein</fullName>
    </submittedName>
</protein>
<evidence type="ECO:0000313" key="2">
    <source>
        <dbReference type="EMBL" id="APZ42613.1"/>
    </source>
</evidence>
<evidence type="ECO:0000313" key="3">
    <source>
        <dbReference type="Proteomes" id="UP000243807"/>
    </source>
</evidence>
<sequence length="134" mass="15414">MHVLHRTPVKDWYTAELDFEGTLLAPEYLDLDWNPEQIELLQVNLLEASMRDLADPRTSQATAEDILSWVIENRGGPFGFKTCAALSGRQYGLEPEAAAEVIAEKAQEIMKRRFEHEQQHEQRSHIGTRRREVA</sequence>
<name>A0A1P8UFJ2_9GAMM</name>
<dbReference type="RefSeq" id="WP_076836267.1">
    <property type="nucleotide sequence ID" value="NZ_CP019434.1"/>
</dbReference>
<reference evidence="2 3" key="1">
    <citation type="submission" date="2017-01" db="EMBL/GenBank/DDBJ databases">
        <title>Draft sequence of Acidihalobacter ferrooxidans strain DSM 14175 (strain V8).</title>
        <authorList>
            <person name="Khaleque H.N."/>
            <person name="Ramsay J.P."/>
            <person name="Murphy R.J.T."/>
            <person name="Kaksonen A.H."/>
            <person name="Boxall N.J."/>
            <person name="Watkin E.L.J."/>
        </authorList>
    </citation>
    <scope>NUCLEOTIDE SEQUENCE [LARGE SCALE GENOMIC DNA]</scope>
    <source>
        <strain evidence="2 3">V8</strain>
    </source>
</reference>
<evidence type="ECO:0000256" key="1">
    <source>
        <dbReference type="SAM" id="MobiDB-lite"/>
    </source>
</evidence>
<dbReference type="Proteomes" id="UP000243807">
    <property type="component" value="Chromosome"/>
</dbReference>
<accession>A0A1P8UFJ2</accession>
<gene>
    <name evidence="2" type="ORF">BW247_05470</name>
</gene>
<dbReference type="STRING" id="1765967.BW247_05470"/>
<proteinExistence type="predicted"/>
<feature type="region of interest" description="Disordered" evidence="1">
    <location>
        <begin position="114"/>
        <end position="134"/>
    </location>
</feature>